<name>A0A444YRN3_ARAHY</name>
<comment type="caution">
    <text evidence="2">The sequence shown here is derived from an EMBL/GenBank/DDBJ whole genome shotgun (WGS) entry which is preliminary data.</text>
</comment>
<sequence length="187" mass="21782">MMEKIRERCNHLTIWLHSDIKKALYVHWETDEGFMYRRLTNKANRALSRSSKYTISPTTFMKTTARLSKSLDRDAMIAKIFKYTHILKENKEIFADQRATDHYQSQHIRDDGNNSATSEVDPNTVWHETASEPYKNCIYGLGSFFADNLCTFILRPSSTFATNQLVDLEDGVDLKKQMLELTQSLHH</sequence>
<reference evidence="2 3" key="1">
    <citation type="submission" date="2019-01" db="EMBL/GenBank/DDBJ databases">
        <title>Sequencing of cultivated peanut Arachis hypogaea provides insights into genome evolution and oil improvement.</title>
        <authorList>
            <person name="Chen X."/>
        </authorList>
    </citation>
    <scope>NUCLEOTIDE SEQUENCE [LARGE SCALE GENOMIC DNA]</scope>
    <source>
        <strain evidence="3">cv. Fuhuasheng</strain>
        <tissue evidence="2">Leaves</tissue>
    </source>
</reference>
<protein>
    <submittedName>
        <fullName evidence="2">Uncharacterized protein</fullName>
    </submittedName>
</protein>
<evidence type="ECO:0000313" key="3">
    <source>
        <dbReference type="Proteomes" id="UP000289738"/>
    </source>
</evidence>
<evidence type="ECO:0000313" key="2">
    <source>
        <dbReference type="EMBL" id="RYR04576.1"/>
    </source>
</evidence>
<organism evidence="2 3">
    <name type="scientific">Arachis hypogaea</name>
    <name type="common">Peanut</name>
    <dbReference type="NCBI Taxonomy" id="3818"/>
    <lineage>
        <taxon>Eukaryota</taxon>
        <taxon>Viridiplantae</taxon>
        <taxon>Streptophyta</taxon>
        <taxon>Embryophyta</taxon>
        <taxon>Tracheophyta</taxon>
        <taxon>Spermatophyta</taxon>
        <taxon>Magnoliopsida</taxon>
        <taxon>eudicotyledons</taxon>
        <taxon>Gunneridae</taxon>
        <taxon>Pentapetalae</taxon>
        <taxon>rosids</taxon>
        <taxon>fabids</taxon>
        <taxon>Fabales</taxon>
        <taxon>Fabaceae</taxon>
        <taxon>Papilionoideae</taxon>
        <taxon>50 kb inversion clade</taxon>
        <taxon>dalbergioids sensu lato</taxon>
        <taxon>Dalbergieae</taxon>
        <taxon>Pterocarpus clade</taxon>
        <taxon>Arachis</taxon>
    </lineage>
</organism>
<proteinExistence type="predicted"/>
<feature type="region of interest" description="Disordered" evidence="1">
    <location>
        <begin position="104"/>
        <end position="124"/>
    </location>
</feature>
<accession>A0A444YRN3</accession>
<dbReference type="InterPro" id="IPR004252">
    <property type="entry name" value="Probable_transposase_24"/>
</dbReference>
<keyword evidence="3" id="KW-1185">Reference proteome</keyword>
<dbReference type="Proteomes" id="UP000289738">
    <property type="component" value="Chromosome B06"/>
</dbReference>
<dbReference type="AlphaFoldDB" id="A0A444YRN3"/>
<dbReference type="EMBL" id="SDMP01000016">
    <property type="protein sequence ID" value="RYR04576.1"/>
    <property type="molecule type" value="Genomic_DNA"/>
</dbReference>
<evidence type="ECO:0000256" key="1">
    <source>
        <dbReference type="SAM" id="MobiDB-lite"/>
    </source>
</evidence>
<dbReference type="Pfam" id="PF03004">
    <property type="entry name" value="Transposase_24"/>
    <property type="match status" value="1"/>
</dbReference>
<gene>
    <name evidence="2" type="ORF">Ahy_B06g084340</name>
</gene>